<comment type="caution">
    <text evidence="1">The sequence shown here is derived from an EMBL/GenBank/DDBJ whole genome shotgun (WGS) entry which is preliminary data.</text>
</comment>
<dbReference type="SUPFAM" id="SSF53335">
    <property type="entry name" value="S-adenosyl-L-methionine-dependent methyltransferases"/>
    <property type="match status" value="1"/>
</dbReference>
<organism evidence="1 2">
    <name type="scientific">Actinomadura alba</name>
    <dbReference type="NCBI Taxonomy" id="406431"/>
    <lineage>
        <taxon>Bacteria</taxon>
        <taxon>Bacillati</taxon>
        <taxon>Actinomycetota</taxon>
        <taxon>Actinomycetes</taxon>
        <taxon>Streptosporangiales</taxon>
        <taxon>Thermomonosporaceae</taxon>
        <taxon>Actinomadura</taxon>
    </lineage>
</organism>
<dbReference type="Gene3D" id="3.40.50.150">
    <property type="entry name" value="Vaccinia Virus protein VP39"/>
    <property type="match status" value="1"/>
</dbReference>
<dbReference type="GO" id="GO:0032259">
    <property type="term" value="P:methylation"/>
    <property type="evidence" value="ECO:0007669"/>
    <property type="project" value="UniProtKB-KW"/>
</dbReference>
<gene>
    <name evidence="1" type="ORF">HKK74_25140</name>
</gene>
<proteinExistence type="predicted"/>
<name>A0ABR7LV82_9ACTN</name>
<dbReference type="PIRSF" id="PIRSF017393">
    <property type="entry name" value="MTase_SAV2177"/>
    <property type="match status" value="1"/>
</dbReference>
<keyword evidence="1" id="KW-0489">Methyltransferase</keyword>
<evidence type="ECO:0000313" key="2">
    <source>
        <dbReference type="Proteomes" id="UP000805614"/>
    </source>
</evidence>
<dbReference type="Pfam" id="PF04672">
    <property type="entry name" value="Methyltransf_19"/>
    <property type="match status" value="1"/>
</dbReference>
<dbReference type="GO" id="GO:0008168">
    <property type="term" value="F:methyltransferase activity"/>
    <property type="evidence" value="ECO:0007669"/>
    <property type="project" value="UniProtKB-KW"/>
</dbReference>
<evidence type="ECO:0000313" key="1">
    <source>
        <dbReference type="EMBL" id="MBC6468757.1"/>
    </source>
</evidence>
<keyword evidence="2" id="KW-1185">Reference proteome</keyword>
<dbReference type="EMBL" id="JABVEC010000021">
    <property type="protein sequence ID" value="MBC6468757.1"/>
    <property type="molecule type" value="Genomic_DNA"/>
</dbReference>
<dbReference type="InterPro" id="IPR029063">
    <property type="entry name" value="SAM-dependent_MTases_sf"/>
</dbReference>
<keyword evidence="1" id="KW-0808">Transferase</keyword>
<dbReference type="InterPro" id="IPR006764">
    <property type="entry name" value="SAM_dep_MeTrfase_SAV2177_type"/>
</dbReference>
<reference evidence="1 2" key="1">
    <citation type="submission" date="2020-06" db="EMBL/GenBank/DDBJ databases">
        <title>Actinomadura xiongansis sp. nov., isolated from soil of Baiyangdian.</title>
        <authorList>
            <person name="Zhang X."/>
        </authorList>
    </citation>
    <scope>NUCLEOTIDE SEQUENCE [LARGE SCALE GENOMIC DNA]</scope>
    <source>
        <strain evidence="1 2">HBUM206468</strain>
    </source>
</reference>
<protein>
    <submittedName>
        <fullName evidence="1">SAM-dependent methyltransferase</fullName>
    </submittedName>
</protein>
<sequence length="272" mass="29880">MPTPARMYDYSLGGKDNYEVDRQAVLEVNRRIPGGLDIARQNRLFLYRAVRFLARDSGIRQFLDLGSGLPTQQNVHHVAQEFQPDANVVYVDDDPVVLTHGRAILAENARTRVIMADIRETAEILAHPQVRELIDFAEPVAILCLSVGHSIPDDATLRNMLTTLVAAMRGGSYLAFSQAATTTPEQAAAATEVATGLGLDWKTRTTDEVAALLPEELESVEPGLLDVDGWRPDPSQPPLAPVDAPLLPFIGMRAQSEEHKHSMEFGGVLRRP</sequence>
<dbReference type="Proteomes" id="UP000805614">
    <property type="component" value="Unassembled WGS sequence"/>
</dbReference>
<accession>A0ABR7LV82</accession>